<keyword evidence="4" id="KW-1185">Reference proteome</keyword>
<evidence type="ECO:0000313" key="4">
    <source>
        <dbReference type="Proteomes" id="UP001627154"/>
    </source>
</evidence>
<dbReference type="InterPro" id="IPR015943">
    <property type="entry name" value="WD40/YVTN_repeat-like_dom_sf"/>
</dbReference>
<evidence type="ECO:0000256" key="1">
    <source>
        <dbReference type="ARBA" id="ARBA00022574"/>
    </source>
</evidence>
<reference evidence="3 4" key="1">
    <citation type="journal article" date="2024" name="bioRxiv">
        <title>A reference genome for Trichogramma kaykai: A tiny desert-dwelling parasitoid wasp with competing sex-ratio distorters.</title>
        <authorList>
            <person name="Culotta J."/>
            <person name="Lindsey A.R."/>
        </authorList>
    </citation>
    <scope>NUCLEOTIDE SEQUENCE [LARGE SCALE GENOMIC DNA]</scope>
    <source>
        <strain evidence="3 4">KSX58</strain>
    </source>
</reference>
<gene>
    <name evidence="3" type="ORF">TKK_012076</name>
</gene>
<dbReference type="EMBL" id="JBJJXI010000096">
    <property type="protein sequence ID" value="KAL3393852.1"/>
    <property type="molecule type" value="Genomic_DNA"/>
</dbReference>
<dbReference type="PANTHER" id="PTHR15574:SF21">
    <property type="entry name" value="DDB1- AND CUL4-ASSOCIATED FACTOR 8"/>
    <property type="match status" value="1"/>
</dbReference>
<name>A0ABD2WN05_9HYME</name>
<dbReference type="Gene3D" id="2.130.10.10">
    <property type="entry name" value="YVTN repeat-like/Quinoprotein amine dehydrogenase"/>
    <property type="match status" value="1"/>
</dbReference>
<accession>A0ABD2WN05</accession>
<dbReference type="SUPFAM" id="SSF50978">
    <property type="entry name" value="WD40 repeat-like"/>
    <property type="match status" value="1"/>
</dbReference>
<keyword evidence="2" id="KW-0677">Repeat</keyword>
<proteinExistence type="predicted"/>
<dbReference type="PANTHER" id="PTHR15574">
    <property type="entry name" value="WD REPEAT DOMAIN-CONTAINING FAMILY"/>
    <property type="match status" value="1"/>
</dbReference>
<dbReference type="InterPro" id="IPR036322">
    <property type="entry name" value="WD40_repeat_dom_sf"/>
</dbReference>
<dbReference type="Proteomes" id="UP001627154">
    <property type="component" value="Unassembled WGS sequence"/>
</dbReference>
<dbReference type="AlphaFoldDB" id="A0ABD2WN05"/>
<keyword evidence="1" id="KW-0853">WD repeat</keyword>
<evidence type="ECO:0000313" key="3">
    <source>
        <dbReference type="EMBL" id="KAL3393852.1"/>
    </source>
</evidence>
<protein>
    <submittedName>
        <fullName evidence="3">Uncharacterized protein</fullName>
    </submittedName>
</protein>
<organism evidence="3 4">
    <name type="scientific">Trichogramma kaykai</name>
    <dbReference type="NCBI Taxonomy" id="54128"/>
    <lineage>
        <taxon>Eukaryota</taxon>
        <taxon>Metazoa</taxon>
        <taxon>Ecdysozoa</taxon>
        <taxon>Arthropoda</taxon>
        <taxon>Hexapoda</taxon>
        <taxon>Insecta</taxon>
        <taxon>Pterygota</taxon>
        <taxon>Neoptera</taxon>
        <taxon>Endopterygota</taxon>
        <taxon>Hymenoptera</taxon>
        <taxon>Apocrita</taxon>
        <taxon>Proctotrupomorpha</taxon>
        <taxon>Chalcidoidea</taxon>
        <taxon>Trichogrammatidae</taxon>
        <taxon>Trichogramma</taxon>
    </lineage>
</organism>
<dbReference type="InterPro" id="IPR045151">
    <property type="entry name" value="DCAF8"/>
</dbReference>
<sequence>MEGTSKKTIHRWSVIKNLFNQQLGVNINKSLLSYCTTLNALQNLRPSTPLENSPTVLNKQISEIQFNLKGNLLANVYWGNDAVQIWDWSKPKLKAFFSSGHNFTVRQVNWVPSDTENLIVTSGQYGDIRLMDLTANKSRLLENSYFEDEEYFCGGFKFCVSANLPYTILAGSQKGKIVNIDIREEKPMELLIAKHDNSTYYEVCSIDINPTKCSEFCIGGFKDIRIYDCRNLSQPVQKLFPQMNPDDTRRILTVKYTHDGSEILAAYSEDPIYLFNTLRSYPINTYMTSRPQKSKYSFTIYNVHFVGTRCEFVVASSSMHSTEAGCSHSNNIYMWDKDSGDMVHEMRLEERSWRFSAHPHLPVLAMNMDHSGIRLWQ</sequence>
<evidence type="ECO:0000256" key="2">
    <source>
        <dbReference type="ARBA" id="ARBA00022737"/>
    </source>
</evidence>
<comment type="caution">
    <text evidence="3">The sequence shown here is derived from an EMBL/GenBank/DDBJ whole genome shotgun (WGS) entry which is preliminary data.</text>
</comment>